<dbReference type="PANTHER" id="PTHR44846:SF17">
    <property type="entry name" value="GNTR-FAMILY TRANSCRIPTIONAL REGULATOR"/>
    <property type="match status" value="1"/>
</dbReference>
<accession>A0ABW3QML2</accession>
<dbReference type="Pfam" id="PF00392">
    <property type="entry name" value="GntR"/>
    <property type="match status" value="1"/>
</dbReference>
<dbReference type="EMBL" id="JBHTLK010000005">
    <property type="protein sequence ID" value="MFD1145873.1"/>
    <property type="molecule type" value="Genomic_DNA"/>
</dbReference>
<evidence type="ECO:0000256" key="3">
    <source>
        <dbReference type="ARBA" id="ARBA00023163"/>
    </source>
</evidence>
<dbReference type="SUPFAM" id="SSF46785">
    <property type="entry name" value="Winged helix' DNA-binding domain"/>
    <property type="match status" value="1"/>
</dbReference>
<keyword evidence="3" id="KW-0804">Transcription</keyword>
<dbReference type="InterPro" id="IPR000524">
    <property type="entry name" value="Tscrpt_reg_HTH_GntR"/>
</dbReference>
<sequence>MSGYRDIAADLRRRIQEGEFRATNGFLPKIGDLQRHYKVARQTVRSALKQLAEQGLIKQGQGRGVTAQVIDRDTVRIPLSRYGKVLAPGGERGPWETACAEQGLDGRMVLVQFDRVPADDVLAEAIGLPRGTELVYRRRHAMLGERIHHVQMVWYPAALVEGTGLAENTKVVGGAFGLLTALGHPPDMSDEMITARMPTAAEAAELEASTGVPLMVVERVVRDRAGTVLEFQRVIGPSDRIVLHYDQLPLGRK</sequence>
<dbReference type="Pfam" id="PF07702">
    <property type="entry name" value="UTRA"/>
    <property type="match status" value="1"/>
</dbReference>
<dbReference type="Gene3D" id="1.10.10.10">
    <property type="entry name" value="Winged helix-like DNA-binding domain superfamily/Winged helix DNA-binding domain"/>
    <property type="match status" value="1"/>
</dbReference>
<dbReference type="PROSITE" id="PS50949">
    <property type="entry name" value="HTH_GNTR"/>
    <property type="match status" value="1"/>
</dbReference>
<keyword evidence="2" id="KW-0238">DNA-binding</keyword>
<proteinExistence type="predicted"/>
<dbReference type="Gene3D" id="3.40.1410.10">
    <property type="entry name" value="Chorismate lyase-like"/>
    <property type="match status" value="1"/>
</dbReference>
<keyword evidence="1" id="KW-0805">Transcription regulation</keyword>
<evidence type="ECO:0000313" key="6">
    <source>
        <dbReference type="Proteomes" id="UP001597168"/>
    </source>
</evidence>
<dbReference type="PRINTS" id="PR00035">
    <property type="entry name" value="HTHGNTR"/>
</dbReference>
<dbReference type="SUPFAM" id="SSF64288">
    <property type="entry name" value="Chorismate lyase-like"/>
    <property type="match status" value="1"/>
</dbReference>
<evidence type="ECO:0000256" key="1">
    <source>
        <dbReference type="ARBA" id="ARBA00023015"/>
    </source>
</evidence>
<dbReference type="InterPro" id="IPR036390">
    <property type="entry name" value="WH_DNA-bd_sf"/>
</dbReference>
<comment type="caution">
    <text evidence="5">The sequence shown here is derived from an EMBL/GenBank/DDBJ whole genome shotgun (WGS) entry which is preliminary data.</text>
</comment>
<reference evidence="6" key="1">
    <citation type="journal article" date="2019" name="Int. J. Syst. Evol. Microbiol.">
        <title>The Global Catalogue of Microorganisms (GCM) 10K type strain sequencing project: providing services to taxonomists for standard genome sequencing and annotation.</title>
        <authorList>
            <consortium name="The Broad Institute Genomics Platform"/>
            <consortium name="The Broad Institute Genome Sequencing Center for Infectious Disease"/>
            <person name="Wu L."/>
            <person name="Ma J."/>
        </authorList>
    </citation>
    <scope>NUCLEOTIDE SEQUENCE [LARGE SCALE GENOMIC DNA]</scope>
    <source>
        <strain evidence="6">CCUG 60214</strain>
    </source>
</reference>
<dbReference type="PANTHER" id="PTHR44846">
    <property type="entry name" value="MANNOSYL-D-GLYCERATE TRANSPORT/METABOLISM SYSTEM REPRESSOR MNGR-RELATED"/>
    <property type="match status" value="1"/>
</dbReference>
<evidence type="ECO:0000259" key="4">
    <source>
        <dbReference type="PROSITE" id="PS50949"/>
    </source>
</evidence>
<keyword evidence="6" id="KW-1185">Reference proteome</keyword>
<dbReference type="InterPro" id="IPR036388">
    <property type="entry name" value="WH-like_DNA-bd_sf"/>
</dbReference>
<evidence type="ECO:0000256" key="2">
    <source>
        <dbReference type="ARBA" id="ARBA00023125"/>
    </source>
</evidence>
<dbReference type="SMART" id="SM00866">
    <property type="entry name" value="UTRA"/>
    <property type="match status" value="1"/>
</dbReference>
<gene>
    <name evidence="5" type="ORF">ACFQ3T_01910</name>
</gene>
<evidence type="ECO:0000313" key="5">
    <source>
        <dbReference type="EMBL" id="MFD1145873.1"/>
    </source>
</evidence>
<name>A0ABW3QML2_9PSEU</name>
<dbReference type="Proteomes" id="UP001597168">
    <property type="component" value="Unassembled WGS sequence"/>
</dbReference>
<dbReference type="InterPro" id="IPR011663">
    <property type="entry name" value="UTRA"/>
</dbReference>
<protein>
    <submittedName>
        <fullName evidence="5">GntR family transcriptional regulator</fullName>
    </submittedName>
</protein>
<dbReference type="InterPro" id="IPR050679">
    <property type="entry name" value="Bact_HTH_transcr_reg"/>
</dbReference>
<dbReference type="RefSeq" id="WP_380719040.1">
    <property type="nucleotide sequence ID" value="NZ_JBHTLK010000005.1"/>
</dbReference>
<feature type="domain" description="HTH gntR-type" evidence="4">
    <location>
        <begin position="1"/>
        <end position="70"/>
    </location>
</feature>
<dbReference type="InterPro" id="IPR028978">
    <property type="entry name" value="Chorismate_lyase_/UTRA_dom_sf"/>
</dbReference>
<dbReference type="SMART" id="SM00345">
    <property type="entry name" value="HTH_GNTR"/>
    <property type="match status" value="1"/>
</dbReference>
<organism evidence="5 6">
    <name type="scientific">Saccharothrix hoggarensis</name>
    <dbReference type="NCBI Taxonomy" id="913853"/>
    <lineage>
        <taxon>Bacteria</taxon>
        <taxon>Bacillati</taxon>
        <taxon>Actinomycetota</taxon>
        <taxon>Actinomycetes</taxon>
        <taxon>Pseudonocardiales</taxon>
        <taxon>Pseudonocardiaceae</taxon>
        <taxon>Saccharothrix</taxon>
    </lineage>
</organism>